<dbReference type="InterPro" id="IPR001245">
    <property type="entry name" value="Ser-Thr/Tyr_kinase_cat_dom"/>
</dbReference>
<dbReference type="PANTHER" id="PTHR26392">
    <property type="entry name" value="MITOGEN-ACTIVATED PROTEIN KINASE KINASE KINASE 7-RELATED"/>
    <property type="match status" value="1"/>
</dbReference>
<dbReference type="PROSITE" id="PS50011">
    <property type="entry name" value="PROTEIN_KINASE_DOM"/>
    <property type="match status" value="1"/>
</dbReference>
<gene>
    <name evidence="5" type="ORF">OS493_010406</name>
</gene>
<dbReference type="GO" id="GO:0004672">
    <property type="term" value="F:protein kinase activity"/>
    <property type="evidence" value="ECO:0007669"/>
    <property type="project" value="InterPro"/>
</dbReference>
<keyword evidence="2" id="KW-0067">ATP-binding</keyword>
<evidence type="ECO:0000313" key="5">
    <source>
        <dbReference type="EMBL" id="KAJ7392751.1"/>
    </source>
</evidence>
<evidence type="ECO:0000256" key="1">
    <source>
        <dbReference type="ARBA" id="ARBA00008171"/>
    </source>
</evidence>
<dbReference type="GO" id="GO:0005524">
    <property type="term" value="F:ATP binding"/>
    <property type="evidence" value="ECO:0007669"/>
    <property type="project" value="UniProtKB-UniRule"/>
</dbReference>
<sequence length="770" mass="89298">MAHNKPRRGENLVDVLYDLKLLSVHGYEEEASTIATGRELREQRLEELKRKHGTLPGGYLRILKDVEQTRDRQHILEEYYLKVKDILQETRAISRQEKDDFLTGAVECIEDLKNQRYTVLIAGETSAGKSSLINLLLNDHVLPTSIKQNTLTICEISYGVEKEAVVHFSKQSKPSKILKESEFDKIKEYIEKPKEDEHWCERIEIKIPSPFLKGGVVIVDSPGIGDSEHVSEIALKYLPQAYAFIYVINSANAGGLQEDRLLRIVGEWRKLYKGEKRCGITAESALFVCNKWDEVERQSNQAERDDLEKHIIDKLREKIPELDEKSQVIKMSVFTAAQVQKKFNMMSDDLNNLINGLQRLLPICIEKKTEYFYYWISGQLCNLSDQVKGEMRNAKRNGEERRKAGEELEVKLDKLKQGIPIREIEDAISNHEKNLCRKMTSYLQSEDVRGRFCTWSAKDLPQVDDCHKTNVTKIKQTYSRCIEERFQTFLQNWENREKHFTKAYDDLEKRFHQGFFEFEKDFRAIDRVLVGDSGDEFMSFEISRPAGRLFSPLDTRMKKFLVVTGAIFMPVLFSVGLAAGFLSAPVFGYMVIEKHLKERKLINDSCQALTELSKEFLEDFINNEVLDHVRDKFSEETNRIASIKRCHQQLITKYEQRCKDLTRSKDESRNKEIVEKNGPLHAKLQEMNETLMFDAIQNGIQVMYPCCQIDPRRLRYKERELLGEGSYGQVFKGRFTLPGHARRDVAVKKLREVPYPSNVAAFLQEAAMLK</sequence>
<feature type="binding site" evidence="2">
    <location>
        <position position="749"/>
    </location>
    <ligand>
        <name>ATP</name>
        <dbReference type="ChEBI" id="CHEBI:30616"/>
    </ligand>
</feature>
<keyword evidence="3" id="KW-0472">Membrane</keyword>
<evidence type="ECO:0000256" key="2">
    <source>
        <dbReference type="PROSITE-ProRule" id="PRU10141"/>
    </source>
</evidence>
<dbReference type="Pfam" id="PF07714">
    <property type="entry name" value="PK_Tyr_Ser-Thr"/>
    <property type="match status" value="1"/>
</dbReference>
<dbReference type="InterPro" id="IPR000719">
    <property type="entry name" value="Prot_kinase_dom"/>
</dbReference>
<evidence type="ECO:0000259" key="4">
    <source>
        <dbReference type="PROSITE" id="PS50011"/>
    </source>
</evidence>
<dbReference type="InterPro" id="IPR011009">
    <property type="entry name" value="Kinase-like_dom_sf"/>
</dbReference>
<dbReference type="InterPro" id="IPR045063">
    <property type="entry name" value="Dynamin_N"/>
</dbReference>
<keyword evidence="6" id="KW-1185">Reference proteome</keyword>
<evidence type="ECO:0000256" key="3">
    <source>
        <dbReference type="SAM" id="Phobius"/>
    </source>
</evidence>
<keyword evidence="3" id="KW-0812">Transmembrane</keyword>
<dbReference type="OrthoDB" id="5981859at2759"/>
<dbReference type="AlphaFoldDB" id="A0A9X0A3G4"/>
<dbReference type="SUPFAM" id="SSF56112">
    <property type="entry name" value="Protein kinase-like (PK-like)"/>
    <property type="match status" value="1"/>
</dbReference>
<comment type="caution">
    <text evidence="5">The sequence shown here is derived from an EMBL/GenBank/DDBJ whole genome shotgun (WGS) entry which is preliminary data.</text>
</comment>
<feature type="domain" description="Protein kinase" evidence="4">
    <location>
        <begin position="716"/>
        <end position="770"/>
    </location>
</feature>
<keyword evidence="2" id="KW-0547">Nucleotide-binding</keyword>
<dbReference type="InterPro" id="IPR027417">
    <property type="entry name" value="P-loop_NTPase"/>
</dbReference>
<name>A0A9X0A3G4_9CNID</name>
<dbReference type="InterPro" id="IPR017441">
    <property type="entry name" value="Protein_kinase_ATP_BS"/>
</dbReference>
<feature type="transmembrane region" description="Helical" evidence="3">
    <location>
        <begin position="560"/>
        <end position="592"/>
    </location>
</feature>
<dbReference type="Pfam" id="PF00350">
    <property type="entry name" value="Dynamin_N"/>
    <property type="match status" value="1"/>
</dbReference>
<dbReference type="PROSITE" id="PS00107">
    <property type="entry name" value="PROTEIN_KINASE_ATP"/>
    <property type="match status" value="1"/>
</dbReference>
<reference evidence="5" key="1">
    <citation type="submission" date="2023-01" db="EMBL/GenBank/DDBJ databases">
        <title>Genome assembly of the deep-sea coral Lophelia pertusa.</title>
        <authorList>
            <person name="Herrera S."/>
            <person name="Cordes E."/>
        </authorList>
    </citation>
    <scope>NUCLEOTIDE SEQUENCE</scope>
    <source>
        <strain evidence="5">USNM1676648</strain>
        <tissue evidence="5">Polyp</tissue>
    </source>
</reference>
<dbReference type="PANTHER" id="PTHR26392:SF92">
    <property type="entry name" value="PROTEIN KINASE DOMAIN-CONTAINING PROTEIN"/>
    <property type="match status" value="1"/>
</dbReference>
<dbReference type="Proteomes" id="UP001163046">
    <property type="component" value="Unassembled WGS sequence"/>
</dbReference>
<comment type="similarity">
    <text evidence="1">Belongs to the protein kinase superfamily. TKL Ser/Thr protein kinase family. ROCO subfamily.</text>
</comment>
<proteinExistence type="inferred from homology"/>
<dbReference type="Gene3D" id="3.30.200.20">
    <property type="entry name" value="Phosphorylase Kinase, domain 1"/>
    <property type="match status" value="1"/>
</dbReference>
<evidence type="ECO:0000313" key="6">
    <source>
        <dbReference type="Proteomes" id="UP001163046"/>
    </source>
</evidence>
<protein>
    <recommendedName>
        <fullName evidence="4">Protein kinase domain-containing protein</fullName>
    </recommendedName>
</protein>
<organism evidence="5 6">
    <name type="scientific">Desmophyllum pertusum</name>
    <dbReference type="NCBI Taxonomy" id="174260"/>
    <lineage>
        <taxon>Eukaryota</taxon>
        <taxon>Metazoa</taxon>
        <taxon>Cnidaria</taxon>
        <taxon>Anthozoa</taxon>
        <taxon>Hexacorallia</taxon>
        <taxon>Scleractinia</taxon>
        <taxon>Caryophylliina</taxon>
        <taxon>Caryophylliidae</taxon>
        <taxon>Desmophyllum</taxon>
    </lineage>
</organism>
<accession>A0A9X0A3G4</accession>
<dbReference type="SUPFAM" id="SSF52540">
    <property type="entry name" value="P-loop containing nucleoside triphosphate hydrolases"/>
    <property type="match status" value="1"/>
</dbReference>
<keyword evidence="3" id="KW-1133">Transmembrane helix</keyword>
<dbReference type="Gene3D" id="3.40.50.300">
    <property type="entry name" value="P-loop containing nucleotide triphosphate hydrolases"/>
    <property type="match status" value="1"/>
</dbReference>
<dbReference type="EMBL" id="MU825400">
    <property type="protein sequence ID" value="KAJ7392751.1"/>
    <property type="molecule type" value="Genomic_DNA"/>
</dbReference>